<dbReference type="SUPFAM" id="SSF50814">
    <property type="entry name" value="Lipocalins"/>
    <property type="match status" value="1"/>
</dbReference>
<dbReference type="InterPro" id="IPR012674">
    <property type="entry name" value="Calycin"/>
</dbReference>
<evidence type="ECO:0000313" key="3">
    <source>
        <dbReference type="EMBL" id="CAB3245682.1"/>
    </source>
</evidence>
<dbReference type="PANTHER" id="PTHR11955">
    <property type="entry name" value="FATTY ACID BINDING PROTEIN"/>
    <property type="match status" value="1"/>
</dbReference>
<evidence type="ECO:0000313" key="5">
    <source>
        <dbReference type="Proteomes" id="UP000494256"/>
    </source>
</evidence>
<dbReference type="GO" id="GO:0008289">
    <property type="term" value="F:lipid binding"/>
    <property type="evidence" value="ECO:0007669"/>
    <property type="project" value="InterPro"/>
</dbReference>
<evidence type="ECO:0000256" key="1">
    <source>
        <dbReference type="ARBA" id="ARBA00008390"/>
    </source>
</evidence>
<proteinExistence type="inferred from homology"/>
<dbReference type="Proteomes" id="UP000494256">
    <property type="component" value="Unassembled WGS sequence"/>
</dbReference>
<name>A0A8S1AG90_ARCPL</name>
<dbReference type="Gene3D" id="2.40.128.20">
    <property type="match status" value="1"/>
</dbReference>
<evidence type="ECO:0000313" key="2">
    <source>
        <dbReference type="EMBL" id="CAB3222163.1"/>
    </source>
</evidence>
<accession>A0A8S1AG90</accession>
<dbReference type="Proteomes" id="UP000494106">
    <property type="component" value="Unassembled WGS sequence"/>
</dbReference>
<dbReference type="EMBL" id="CADEBD010000327">
    <property type="protein sequence ID" value="CAB3245682.1"/>
    <property type="molecule type" value="Genomic_DNA"/>
</dbReference>
<evidence type="ECO:0000313" key="4">
    <source>
        <dbReference type="Proteomes" id="UP000494106"/>
    </source>
</evidence>
<dbReference type="OrthoDB" id="354351at2759"/>
<dbReference type="InterPro" id="IPR031259">
    <property type="entry name" value="ILBP"/>
</dbReference>
<keyword evidence="4" id="KW-1185">Reference proteome</keyword>
<comment type="similarity">
    <text evidence="1">Belongs to the calycin superfamily. Fatty-acid binding protein (FABP) family.</text>
</comment>
<dbReference type="AlphaFoldDB" id="A0A8S1AG90"/>
<sequence length="128" mass="14777">MSFIGKEYAFVKQENFEELVNTLGLTPEQAQGFINKHPNQKLSKDGDNYTLVYFREVTFKSGVEFEEEISNRKAQTTFTLDGNTLTQVQKFDDGIVFTTVRVFTDDELVVTLSYNKYDGKAIRYYKAI</sequence>
<organism evidence="3 5">
    <name type="scientific">Arctia plantaginis</name>
    <name type="common">Wood tiger moth</name>
    <name type="synonym">Phalaena plantaginis</name>
    <dbReference type="NCBI Taxonomy" id="874455"/>
    <lineage>
        <taxon>Eukaryota</taxon>
        <taxon>Metazoa</taxon>
        <taxon>Ecdysozoa</taxon>
        <taxon>Arthropoda</taxon>
        <taxon>Hexapoda</taxon>
        <taxon>Insecta</taxon>
        <taxon>Pterygota</taxon>
        <taxon>Neoptera</taxon>
        <taxon>Endopterygota</taxon>
        <taxon>Lepidoptera</taxon>
        <taxon>Glossata</taxon>
        <taxon>Ditrysia</taxon>
        <taxon>Noctuoidea</taxon>
        <taxon>Erebidae</taxon>
        <taxon>Arctiinae</taxon>
        <taxon>Arctia</taxon>
    </lineage>
</organism>
<dbReference type="EMBL" id="CADEBC010000083">
    <property type="protein sequence ID" value="CAB3222163.1"/>
    <property type="molecule type" value="Genomic_DNA"/>
</dbReference>
<protein>
    <submittedName>
        <fullName evidence="3">Uncharacterized protein</fullName>
    </submittedName>
</protein>
<comment type="caution">
    <text evidence="3">The sequence shown here is derived from an EMBL/GenBank/DDBJ whole genome shotgun (WGS) entry which is preliminary data.</text>
</comment>
<reference evidence="4 5" key="1">
    <citation type="submission" date="2020-04" db="EMBL/GenBank/DDBJ databases">
        <authorList>
            <person name="Wallbank WR R."/>
            <person name="Pardo Diaz C."/>
            <person name="Kozak K."/>
            <person name="Martin S."/>
            <person name="Jiggins C."/>
            <person name="Moest M."/>
            <person name="Warren A I."/>
            <person name="Byers J.R.P. K."/>
            <person name="Montejo-Kovacevich G."/>
            <person name="Yen C E."/>
        </authorList>
    </citation>
    <scope>NUCLEOTIDE SEQUENCE [LARGE SCALE GENOMIC DNA]</scope>
</reference>
<gene>
    <name evidence="3" type="ORF">APLA_LOCUS11204</name>
    <name evidence="2" type="ORF">APLA_LOCUS883</name>
</gene>